<dbReference type="EMBL" id="SMJW01000076">
    <property type="protein sequence ID" value="TDC14853.1"/>
    <property type="molecule type" value="Genomic_DNA"/>
</dbReference>
<protein>
    <submittedName>
        <fullName evidence="2">Uncharacterized protein</fullName>
    </submittedName>
</protein>
<comment type="caution">
    <text evidence="2">The sequence shown here is derived from an EMBL/GenBank/DDBJ whole genome shotgun (WGS) entry which is preliminary data.</text>
</comment>
<feature type="region of interest" description="Disordered" evidence="1">
    <location>
        <begin position="1"/>
        <end position="109"/>
    </location>
</feature>
<dbReference type="AlphaFoldDB" id="A0A4R4P2D1"/>
<organism evidence="2 3">
    <name type="scientific">Actinomadura bangladeshensis</name>
    <dbReference type="NCBI Taxonomy" id="453573"/>
    <lineage>
        <taxon>Bacteria</taxon>
        <taxon>Bacillati</taxon>
        <taxon>Actinomycetota</taxon>
        <taxon>Actinomycetes</taxon>
        <taxon>Streptosporangiales</taxon>
        <taxon>Thermomonosporaceae</taxon>
        <taxon>Actinomadura</taxon>
    </lineage>
</organism>
<sequence length="109" mass="11700">MVDGGTGLPPLRPAPGGHGLVGMRERVAMYGGSFSSAPSSRPPPTSRWSARPPPGPRPPAHQTRRRDRAQLVITPTNPASSPPADVRRRRWTPPSALRRGCGVEFVPTH</sequence>
<evidence type="ECO:0000256" key="1">
    <source>
        <dbReference type="SAM" id="MobiDB-lite"/>
    </source>
</evidence>
<reference evidence="2 3" key="1">
    <citation type="submission" date="2019-03" db="EMBL/GenBank/DDBJ databases">
        <title>Draft genome sequences of novel Actinobacteria.</title>
        <authorList>
            <person name="Sahin N."/>
            <person name="Ay H."/>
            <person name="Saygin H."/>
        </authorList>
    </citation>
    <scope>NUCLEOTIDE SEQUENCE [LARGE SCALE GENOMIC DNA]</scope>
    <source>
        <strain evidence="2 3">DSM 45347</strain>
    </source>
</reference>
<keyword evidence="3" id="KW-1185">Reference proteome</keyword>
<evidence type="ECO:0000313" key="2">
    <source>
        <dbReference type="EMBL" id="TDC14853.1"/>
    </source>
</evidence>
<dbReference type="InterPro" id="IPR036890">
    <property type="entry name" value="HATPase_C_sf"/>
</dbReference>
<evidence type="ECO:0000313" key="3">
    <source>
        <dbReference type="Proteomes" id="UP000295431"/>
    </source>
</evidence>
<accession>A0A4R4P2D1</accession>
<dbReference type="OrthoDB" id="227596at2"/>
<proteinExistence type="predicted"/>
<gene>
    <name evidence="2" type="ORF">E1284_16860</name>
</gene>
<dbReference type="Proteomes" id="UP000295431">
    <property type="component" value="Unassembled WGS sequence"/>
</dbReference>
<dbReference type="Gene3D" id="3.30.565.10">
    <property type="entry name" value="Histidine kinase-like ATPase, C-terminal domain"/>
    <property type="match status" value="1"/>
</dbReference>
<name>A0A4R4P2D1_9ACTN</name>
<feature type="compositionally biased region" description="Pro residues" evidence="1">
    <location>
        <begin position="40"/>
        <end position="59"/>
    </location>
</feature>